<feature type="compositionally biased region" description="Low complexity" evidence="1">
    <location>
        <begin position="140"/>
        <end position="154"/>
    </location>
</feature>
<dbReference type="Pfam" id="PF05036">
    <property type="entry name" value="SPOR"/>
    <property type="match status" value="1"/>
</dbReference>
<dbReference type="AlphaFoldDB" id="Q7MSU9"/>
<dbReference type="InterPro" id="IPR007730">
    <property type="entry name" value="SPOR-like_dom"/>
</dbReference>
<dbReference type="GO" id="GO:0042834">
    <property type="term" value="F:peptidoglycan binding"/>
    <property type="evidence" value="ECO:0007669"/>
    <property type="project" value="InterPro"/>
</dbReference>
<accession>Q7MSU9</accession>
<evidence type="ECO:0000313" key="4">
    <source>
        <dbReference type="EMBL" id="CAE09255.1"/>
    </source>
</evidence>
<dbReference type="EMBL" id="BX571657">
    <property type="protein sequence ID" value="CAE09255.1"/>
    <property type="molecule type" value="Genomic_DNA"/>
</dbReference>
<proteinExistence type="predicted"/>
<keyword evidence="2" id="KW-1133">Transmembrane helix</keyword>
<gene>
    <name evidence="4" type="ordered locus">WS0087</name>
</gene>
<dbReference type="STRING" id="273121.WS0087"/>
<feature type="region of interest" description="Disordered" evidence="1">
    <location>
        <begin position="58"/>
        <end position="96"/>
    </location>
</feature>
<evidence type="ECO:0000259" key="3">
    <source>
        <dbReference type="PROSITE" id="PS51724"/>
    </source>
</evidence>
<name>Q7MSU9_WOLSU</name>
<keyword evidence="2" id="KW-0472">Membrane</keyword>
<feature type="region of interest" description="Disordered" evidence="1">
    <location>
        <begin position="110"/>
        <end position="180"/>
    </location>
</feature>
<reference evidence="4 5" key="1">
    <citation type="journal article" date="2003" name="Proc. Natl. Acad. Sci. U.S.A.">
        <title>Complete genome sequence and analysis of Wolinella succinogenes.</title>
        <authorList>
            <person name="Baar C."/>
            <person name="Eppinger M."/>
            <person name="Raddatz G."/>
            <person name="Simon JM."/>
            <person name="Lanz C."/>
            <person name="Klimmek O."/>
            <person name="Nandakumar R."/>
            <person name="Gross R."/>
            <person name="Rosinus A."/>
            <person name="Keller H."/>
            <person name="Jagtap P."/>
            <person name="Linke B."/>
            <person name="Meyer F."/>
            <person name="Lederer H."/>
            <person name="Schuster S.C."/>
        </authorList>
    </citation>
    <scope>NUCLEOTIDE SEQUENCE [LARGE SCALE GENOMIC DNA]</scope>
    <source>
        <strain evidence="5">ATCC 29543 / DSM 1740 / CCUG 13145 / JCM 31913 / LMG 7466 / NCTC 11488 / FDC 602W</strain>
    </source>
</reference>
<dbReference type="PROSITE" id="PS51724">
    <property type="entry name" value="SPOR"/>
    <property type="match status" value="1"/>
</dbReference>
<dbReference type="InterPro" id="IPR036680">
    <property type="entry name" value="SPOR-like_sf"/>
</dbReference>
<evidence type="ECO:0000256" key="1">
    <source>
        <dbReference type="SAM" id="MobiDB-lite"/>
    </source>
</evidence>
<evidence type="ECO:0000256" key="2">
    <source>
        <dbReference type="SAM" id="Phobius"/>
    </source>
</evidence>
<feature type="transmembrane region" description="Helical" evidence="2">
    <location>
        <begin position="27"/>
        <end position="47"/>
    </location>
</feature>
<feature type="domain" description="SPOR" evidence="3">
    <location>
        <begin position="179"/>
        <end position="258"/>
    </location>
</feature>
<feature type="compositionally biased region" description="Polar residues" evidence="1">
    <location>
        <begin position="82"/>
        <end position="92"/>
    </location>
</feature>
<dbReference type="KEGG" id="wsu:WS0087"/>
<keyword evidence="2" id="KW-0812">Transmembrane</keyword>
<evidence type="ECO:0000313" key="5">
    <source>
        <dbReference type="Proteomes" id="UP000000422"/>
    </source>
</evidence>
<dbReference type="RefSeq" id="WP_011138055.1">
    <property type="nucleotide sequence ID" value="NC_005090.1"/>
</dbReference>
<keyword evidence="5" id="KW-1185">Reference proteome</keyword>
<dbReference type="SUPFAM" id="SSF110997">
    <property type="entry name" value="Sporulation related repeat"/>
    <property type="match status" value="1"/>
</dbReference>
<protein>
    <recommendedName>
        <fullName evidence="3">SPOR domain-containing protein</fullName>
    </recommendedName>
</protein>
<dbReference type="HOGENOM" id="CLU_1105950_0_0_7"/>
<dbReference type="eggNOG" id="COG3266">
    <property type="taxonomic scope" value="Bacteria"/>
</dbReference>
<organism evidence="5">
    <name type="scientific">Wolinella succinogenes (strain ATCC 29543 / DSM 1740 / CCUG 13145 / JCM 31913 / LMG 7466 / NCTC 11488 / FDC 602W)</name>
    <name type="common">Vibrio succinogenes</name>
    <dbReference type="NCBI Taxonomy" id="273121"/>
    <lineage>
        <taxon>Bacteria</taxon>
        <taxon>Pseudomonadati</taxon>
        <taxon>Campylobacterota</taxon>
        <taxon>Epsilonproteobacteria</taxon>
        <taxon>Campylobacterales</taxon>
        <taxon>Helicobacteraceae</taxon>
        <taxon>Wolinella</taxon>
    </lineage>
</organism>
<dbReference type="Proteomes" id="UP000000422">
    <property type="component" value="Chromosome"/>
</dbReference>
<dbReference type="Gene3D" id="3.30.70.1070">
    <property type="entry name" value="Sporulation related repeat"/>
    <property type="match status" value="1"/>
</dbReference>
<sequence length="259" mass="27890">MEEKKELGDILIGDEEALKSTQSKKMILVAAAAVVLFLMVIFSIYALTREEEKKPAPIQSSALEKADQNVPLAQGAAEENRFQQVPLQSEENLSSDDKFERIVKEIKAKQSAGATLPTPPSEAAPLLPKSVEPKREEPKPATAPATAPKSSGATHPKSAADAFKSVGSAPATSKSVSGGDLPKGLYVQVGSFSKFSPTSAFAQKIEQNRFAYKTQREVVNGNEIVRVLIGPYASRAEANNALRDAREKIEPKAFIKQVD</sequence>